<keyword evidence="1" id="KW-0560">Oxidoreductase</keyword>
<dbReference type="GO" id="GO:0004497">
    <property type="term" value="F:monooxygenase activity"/>
    <property type="evidence" value="ECO:0007669"/>
    <property type="project" value="UniProtKB-KW"/>
</dbReference>
<comment type="caution">
    <text evidence="1">The sequence shown here is derived from an EMBL/GenBank/DDBJ whole genome shotgun (WGS) entry which is preliminary data.</text>
</comment>
<keyword evidence="1" id="KW-0503">Monooxygenase</keyword>
<accession>A0ABS2TY08</accession>
<keyword evidence="2" id="KW-1185">Reference proteome</keyword>
<dbReference type="InterPro" id="IPR011008">
    <property type="entry name" value="Dimeric_a/b-barrel"/>
</dbReference>
<protein>
    <submittedName>
        <fullName evidence="1">Antibiotic biosynthesis monooxygenase</fullName>
    </submittedName>
</protein>
<reference evidence="1 2" key="1">
    <citation type="submission" date="2021-01" db="EMBL/GenBank/DDBJ databases">
        <title>Streptomyces acididurans sp. nov., isolated from a peat swamp forest soil.</title>
        <authorList>
            <person name="Chantavorakit T."/>
            <person name="Duangmal K."/>
        </authorList>
    </citation>
    <scope>NUCLEOTIDE SEQUENCE [LARGE SCALE GENOMIC DNA]</scope>
    <source>
        <strain evidence="1 2">KK5PA1</strain>
    </source>
</reference>
<name>A0ABS2TY08_9ACTN</name>
<dbReference type="EMBL" id="JADKYB010000016">
    <property type="protein sequence ID" value="MBM9508233.1"/>
    <property type="molecule type" value="Genomic_DNA"/>
</dbReference>
<dbReference type="SUPFAM" id="SSF54909">
    <property type="entry name" value="Dimeric alpha+beta barrel"/>
    <property type="match status" value="1"/>
</dbReference>
<gene>
    <name evidence="1" type="ORF">ITX44_27490</name>
</gene>
<dbReference type="RefSeq" id="WP_205360094.1">
    <property type="nucleotide sequence ID" value="NZ_JADKYB010000016.1"/>
</dbReference>
<dbReference type="Proteomes" id="UP000749040">
    <property type="component" value="Unassembled WGS sequence"/>
</dbReference>
<dbReference type="Gene3D" id="3.30.70.100">
    <property type="match status" value="1"/>
</dbReference>
<organism evidence="1 2">
    <name type="scientific">Actinacidiphila acididurans</name>
    <dbReference type="NCBI Taxonomy" id="2784346"/>
    <lineage>
        <taxon>Bacteria</taxon>
        <taxon>Bacillati</taxon>
        <taxon>Actinomycetota</taxon>
        <taxon>Actinomycetes</taxon>
        <taxon>Kitasatosporales</taxon>
        <taxon>Streptomycetaceae</taxon>
        <taxon>Actinacidiphila</taxon>
    </lineage>
</organism>
<proteinExistence type="predicted"/>
<sequence>MITVGMLIRIEAKPDRVADVEAVLKSAVEQVRHEVTTAVWVASRLGPTTFAIFDAFADEAGRRAHLDAYGGALREAAGELFAEPPVIEFADIVEAKLPAA</sequence>
<evidence type="ECO:0000313" key="1">
    <source>
        <dbReference type="EMBL" id="MBM9508233.1"/>
    </source>
</evidence>
<evidence type="ECO:0000313" key="2">
    <source>
        <dbReference type="Proteomes" id="UP000749040"/>
    </source>
</evidence>